<dbReference type="STRING" id="35608.A0A2U1LWI6"/>
<dbReference type="AlphaFoldDB" id="A0A2U1LWI6"/>
<sequence length="230" mass="26796">MSRRALTSSNQAGNQLGLPNAQQPAVYVDKLYIGRQTNIIHNHYYDQGTTANPPPGIGMRQDLAQRTPHANHHVHSKVIQKDSISIYRCSSCKELGRGDRYVCEHCPYVHHLNCTDHKETETHKFFKGSTFKFHQQRFDKNDRRCDACGLDINDLFYHCEKKGLDLHPFCINLQEEVYRDGTKYKLCKKMNSRCCRCFSKKNAVKDGFWWYYSSNEQCHVSCMMDSFITK</sequence>
<keyword evidence="4" id="KW-1185">Reference proteome</keyword>
<dbReference type="InterPro" id="IPR004146">
    <property type="entry name" value="DC1"/>
</dbReference>
<dbReference type="OrthoDB" id="1841377at2759"/>
<comment type="caution">
    <text evidence="3">The sequence shown here is derived from an EMBL/GenBank/DDBJ whole genome shotgun (WGS) entry which is preliminary data.</text>
</comment>
<protein>
    <recommendedName>
        <fullName evidence="2">DC1 domain-containing protein</fullName>
    </recommendedName>
</protein>
<gene>
    <name evidence="3" type="ORF">CTI12_AA445710</name>
</gene>
<dbReference type="PANTHER" id="PTHR46477">
    <property type="entry name" value="CYSTEINE/HISTIDINE-RICH C1 DOMAIN FAMILY PROTEIN"/>
    <property type="match status" value="1"/>
</dbReference>
<evidence type="ECO:0000313" key="3">
    <source>
        <dbReference type="EMBL" id="PWA53379.1"/>
    </source>
</evidence>
<organism evidence="3 4">
    <name type="scientific">Artemisia annua</name>
    <name type="common">Sweet wormwood</name>
    <dbReference type="NCBI Taxonomy" id="35608"/>
    <lineage>
        <taxon>Eukaryota</taxon>
        <taxon>Viridiplantae</taxon>
        <taxon>Streptophyta</taxon>
        <taxon>Embryophyta</taxon>
        <taxon>Tracheophyta</taxon>
        <taxon>Spermatophyta</taxon>
        <taxon>Magnoliopsida</taxon>
        <taxon>eudicotyledons</taxon>
        <taxon>Gunneridae</taxon>
        <taxon>Pentapetalae</taxon>
        <taxon>asterids</taxon>
        <taxon>campanulids</taxon>
        <taxon>Asterales</taxon>
        <taxon>Asteraceae</taxon>
        <taxon>Asteroideae</taxon>
        <taxon>Anthemideae</taxon>
        <taxon>Artemisiinae</taxon>
        <taxon>Artemisia</taxon>
    </lineage>
</organism>
<dbReference type="InterPro" id="IPR046349">
    <property type="entry name" value="C1-like_sf"/>
</dbReference>
<proteinExistence type="predicted"/>
<accession>A0A2U1LWI6</accession>
<dbReference type="Proteomes" id="UP000245207">
    <property type="component" value="Unassembled WGS sequence"/>
</dbReference>
<keyword evidence="1" id="KW-0677">Repeat</keyword>
<name>A0A2U1LWI6_ARTAN</name>
<feature type="domain" description="DC1" evidence="2">
    <location>
        <begin position="133"/>
        <end position="171"/>
    </location>
</feature>
<evidence type="ECO:0000313" key="4">
    <source>
        <dbReference type="Proteomes" id="UP000245207"/>
    </source>
</evidence>
<dbReference type="EMBL" id="PKPP01007443">
    <property type="protein sequence ID" value="PWA53379.1"/>
    <property type="molecule type" value="Genomic_DNA"/>
</dbReference>
<reference evidence="3 4" key="1">
    <citation type="journal article" date="2018" name="Mol. Plant">
        <title>The genome of Artemisia annua provides insight into the evolution of Asteraceae family and artemisinin biosynthesis.</title>
        <authorList>
            <person name="Shen Q."/>
            <person name="Zhang L."/>
            <person name="Liao Z."/>
            <person name="Wang S."/>
            <person name="Yan T."/>
            <person name="Shi P."/>
            <person name="Liu M."/>
            <person name="Fu X."/>
            <person name="Pan Q."/>
            <person name="Wang Y."/>
            <person name="Lv Z."/>
            <person name="Lu X."/>
            <person name="Zhang F."/>
            <person name="Jiang W."/>
            <person name="Ma Y."/>
            <person name="Chen M."/>
            <person name="Hao X."/>
            <person name="Li L."/>
            <person name="Tang Y."/>
            <person name="Lv G."/>
            <person name="Zhou Y."/>
            <person name="Sun X."/>
            <person name="Brodelius P.E."/>
            <person name="Rose J.K.C."/>
            <person name="Tang K."/>
        </authorList>
    </citation>
    <scope>NUCLEOTIDE SEQUENCE [LARGE SCALE GENOMIC DNA]</scope>
    <source>
        <strain evidence="4">cv. Huhao1</strain>
        <tissue evidence="3">Leaf</tissue>
    </source>
</reference>
<evidence type="ECO:0000259" key="2">
    <source>
        <dbReference type="Pfam" id="PF03107"/>
    </source>
</evidence>
<dbReference type="PANTHER" id="PTHR46477:SF5">
    <property type="entry name" value="PHORBOL-ESTER_DAG-TYPE DOMAIN-CONTAINING PROTEIN"/>
    <property type="match status" value="1"/>
</dbReference>
<dbReference type="Pfam" id="PF03107">
    <property type="entry name" value="C1_2"/>
    <property type="match status" value="1"/>
</dbReference>
<dbReference type="SUPFAM" id="SSF57889">
    <property type="entry name" value="Cysteine-rich domain"/>
    <property type="match status" value="1"/>
</dbReference>
<evidence type="ECO:0000256" key="1">
    <source>
        <dbReference type="ARBA" id="ARBA00022737"/>
    </source>
</evidence>